<dbReference type="SUPFAM" id="SSF53335">
    <property type="entry name" value="S-adenosyl-L-methionine-dependent methyltransferases"/>
    <property type="match status" value="1"/>
</dbReference>
<dbReference type="EC" id="2.1.1.-" evidence="8"/>
<dbReference type="PANTHER" id="PTHR11061:SF49">
    <property type="entry name" value="23S RRNA (URACIL(1939)-C(5))-METHYLTRANSFERASE RLMD"/>
    <property type="match status" value="1"/>
</dbReference>
<feature type="active site" evidence="7">
    <location>
        <position position="367"/>
    </location>
</feature>
<dbReference type="InterPro" id="IPR030390">
    <property type="entry name" value="MeTrfase_TrmA_AS"/>
</dbReference>
<keyword evidence="3 6" id="KW-0808">Transferase</keyword>
<organism evidence="8 9">
    <name type="scientific">Phenylobacterium conjunctum</name>
    <dbReference type="NCBI Taxonomy" id="1298959"/>
    <lineage>
        <taxon>Bacteria</taxon>
        <taxon>Pseudomonadati</taxon>
        <taxon>Pseudomonadota</taxon>
        <taxon>Alphaproteobacteria</taxon>
        <taxon>Caulobacterales</taxon>
        <taxon>Caulobacteraceae</taxon>
        <taxon>Phenylobacterium</taxon>
    </lineage>
</organism>
<evidence type="ECO:0000256" key="1">
    <source>
        <dbReference type="ARBA" id="ARBA00022485"/>
    </source>
</evidence>
<evidence type="ECO:0000256" key="2">
    <source>
        <dbReference type="ARBA" id="ARBA00022603"/>
    </source>
</evidence>
<evidence type="ECO:0000313" key="9">
    <source>
        <dbReference type="Proteomes" id="UP001597216"/>
    </source>
</evidence>
<dbReference type="InterPro" id="IPR029063">
    <property type="entry name" value="SAM-dependent_MTases_sf"/>
</dbReference>
<keyword evidence="1" id="KW-0004">4Fe-4S</keyword>
<protein>
    <submittedName>
        <fullName evidence="8">Class I SAM-dependent RNA methyltransferase</fullName>
        <ecNumber evidence="8">2.1.1.-</ecNumber>
    </submittedName>
</protein>
<keyword evidence="9" id="KW-1185">Reference proteome</keyword>
<dbReference type="Gene3D" id="2.40.50.1070">
    <property type="match status" value="1"/>
</dbReference>
<feature type="binding site" evidence="6">
    <location>
        <position position="341"/>
    </location>
    <ligand>
        <name>S-adenosyl-L-methionine</name>
        <dbReference type="ChEBI" id="CHEBI:59789"/>
    </ligand>
</feature>
<dbReference type="InterPro" id="IPR010280">
    <property type="entry name" value="U5_MeTrfase_fam"/>
</dbReference>
<feature type="binding site" evidence="6">
    <location>
        <position position="273"/>
    </location>
    <ligand>
        <name>S-adenosyl-L-methionine</name>
        <dbReference type="ChEBI" id="CHEBI:59789"/>
    </ligand>
</feature>
<dbReference type="RefSeq" id="WP_377352762.1">
    <property type="nucleotide sequence ID" value="NZ_JBHTLQ010000006.1"/>
</dbReference>
<comment type="similarity">
    <text evidence="6">Belongs to the class I-like SAM-binding methyltransferase superfamily. RNA M5U methyltransferase family.</text>
</comment>
<dbReference type="CDD" id="cd02440">
    <property type="entry name" value="AdoMet_MTases"/>
    <property type="match status" value="1"/>
</dbReference>
<gene>
    <name evidence="8" type="ORF">ACFQ27_04340</name>
</gene>
<evidence type="ECO:0000256" key="5">
    <source>
        <dbReference type="ARBA" id="ARBA00023014"/>
    </source>
</evidence>
<evidence type="ECO:0000256" key="4">
    <source>
        <dbReference type="ARBA" id="ARBA00022691"/>
    </source>
</evidence>
<dbReference type="EMBL" id="JBHTLQ010000006">
    <property type="protein sequence ID" value="MFD1189798.1"/>
    <property type="molecule type" value="Genomic_DNA"/>
</dbReference>
<dbReference type="InterPro" id="IPR012340">
    <property type="entry name" value="NA-bd_OB-fold"/>
</dbReference>
<dbReference type="PROSITE" id="PS01230">
    <property type="entry name" value="TRMA_1"/>
    <property type="match status" value="1"/>
</dbReference>
<name>A0ABW3SYN6_9CAUL</name>
<keyword evidence="2 6" id="KW-0489">Methyltransferase</keyword>
<dbReference type="PANTHER" id="PTHR11061">
    <property type="entry name" value="RNA M5U METHYLTRANSFERASE"/>
    <property type="match status" value="1"/>
</dbReference>
<dbReference type="Proteomes" id="UP001597216">
    <property type="component" value="Unassembled WGS sequence"/>
</dbReference>
<keyword evidence="1" id="KW-0408">Iron</keyword>
<keyword evidence="5" id="KW-0411">Iron-sulfur</keyword>
<evidence type="ECO:0000256" key="7">
    <source>
        <dbReference type="PROSITE-ProRule" id="PRU10015"/>
    </source>
</evidence>
<accession>A0ABW3SYN6</accession>
<dbReference type="PROSITE" id="PS51687">
    <property type="entry name" value="SAM_MT_RNA_M5U"/>
    <property type="match status" value="1"/>
</dbReference>
<keyword evidence="1" id="KW-0479">Metal-binding</keyword>
<comment type="caution">
    <text evidence="8">The sequence shown here is derived from an EMBL/GenBank/DDBJ whole genome shotgun (WGS) entry which is preliminary data.</text>
</comment>
<dbReference type="GO" id="GO:0032259">
    <property type="term" value="P:methylation"/>
    <property type="evidence" value="ECO:0007669"/>
    <property type="project" value="UniProtKB-KW"/>
</dbReference>
<dbReference type="Gene3D" id="2.40.50.140">
    <property type="entry name" value="Nucleic acid-binding proteins"/>
    <property type="match status" value="1"/>
</dbReference>
<feature type="active site" description="Nucleophile" evidence="6">
    <location>
        <position position="367"/>
    </location>
</feature>
<dbReference type="GO" id="GO:0008168">
    <property type="term" value="F:methyltransferase activity"/>
    <property type="evidence" value="ECO:0007669"/>
    <property type="project" value="UniProtKB-KW"/>
</dbReference>
<keyword evidence="4 6" id="KW-0949">S-adenosyl-L-methionine</keyword>
<dbReference type="Pfam" id="PF05958">
    <property type="entry name" value="tRNA_U5-meth_tr"/>
    <property type="match status" value="1"/>
</dbReference>
<reference evidence="9" key="1">
    <citation type="journal article" date="2019" name="Int. J. Syst. Evol. Microbiol.">
        <title>The Global Catalogue of Microorganisms (GCM) 10K type strain sequencing project: providing services to taxonomists for standard genome sequencing and annotation.</title>
        <authorList>
            <consortium name="The Broad Institute Genomics Platform"/>
            <consortium name="The Broad Institute Genome Sequencing Center for Infectious Disease"/>
            <person name="Wu L."/>
            <person name="Ma J."/>
        </authorList>
    </citation>
    <scope>NUCLEOTIDE SEQUENCE [LARGE SCALE GENOMIC DNA]</scope>
    <source>
        <strain evidence="9">CCUG 55074</strain>
    </source>
</reference>
<dbReference type="Gene3D" id="3.40.50.150">
    <property type="entry name" value="Vaccinia Virus protein VP39"/>
    <property type="match status" value="1"/>
</dbReference>
<evidence type="ECO:0000256" key="3">
    <source>
        <dbReference type="ARBA" id="ARBA00022679"/>
    </source>
</evidence>
<sequence>MELTITGVGGEGDGVAPGPIYAPFTLPGERVRVTGGGDRRELDAVLEASPERVEPPCPHFGVCGGCALQHWRHDAYLAWKVSRLVHTLSLQRIETEMLAPYAAQPGTRRRVALHARKGSRDAARIGFKARKSWDLVSVATCPIADPAIEAALPMLAKMAAPLFEHPKSAPTLHVTLTPSGLDIEITGVERKSGGLSADARMTVAEVAAEADFARVTMDGEPAYMSRQPTVRLGQAVVALPPGAFLQATPQTEAAMVGFVGEQAGGATRIADLYCGVGTFTFRLAEIAPVYAAEGSAPAVKALTTALATAPGLKGVTAEARDLVRRPVLAEELKKTDVVVFDPPRAGAAEQTAELARSSVAKVIGVSCNPATFARDARVLIDAGFSLDRVLPVDQFLWSPHIELVGVFSR</sequence>
<proteinExistence type="inferred from homology"/>
<feature type="binding site" evidence="6">
    <location>
        <position position="246"/>
    </location>
    <ligand>
        <name>S-adenosyl-L-methionine</name>
        <dbReference type="ChEBI" id="CHEBI:59789"/>
    </ligand>
</feature>
<evidence type="ECO:0000313" key="8">
    <source>
        <dbReference type="EMBL" id="MFD1189798.1"/>
    </source>
</evidence>
<evidence type="ECO:0000256" key="6">
    <source>
        <dbReference type="PROSITE-ProRule" id="PRU01024"/>
    </source>
</evidence>
<feature type="binding site" evidence="6">
    <location>
        <position position="293"/>
    </location>
    <ligand>
        <name>S-adenosyl-L-methionine</name>
        <dbReference type="ChEBI" id="CHEBI:59789"/>
    </ligand>
</feature>